<dbReference type="InterPro" id="IPR014729">
    <property type="entry name" value="Rossmann-like_a/b/a_fold"/>
</dbReference>
<dbReference type="PROSITE" id="PS00394">
    <property type="entry name" value="DNA_PHOTOLYASES_1_1"/>
    <property type="match status" value="1"/>
</dbReference>
<dbReference type="EC" id="4.1.99.3" evidence="8"/>
<keyword evidence="4 6" id="KW-0274">FAD</keyword>
<accession>A0ABU0LXB5</accession>
<evidence type="ECO:0000256" key="5">
    <source>
        <dbReference type="ARBA" id="ARBA00022991"/>
    </source>
</evidence>
<dbReference type="Gene3D" id="3.40.50.620">
    <property type="entry name" value="HUPs"/>
    <property type="match status" value="1"/>
</dbReference>
<organism evidence="8 9">
    <name type="scientific">Ancylobacter amanitiformis</name>
    <dbReference type="NCBI Taxonomy" id="217069"/>
    <lineage>
        <taxon>Bacteria</taxon>
        <taxon>Pseudomonadati</taxon>
        <taxon>Pseudomonadota</taxon>
        <taxon>Alphaproteobacteria</taxon>
        <taxon>Hyphomicrobiales</taxon>
        <taxon>Xanthobacteraceae</taxon>
        <taxon>Ancylobacter</taxon>
    </lineage>
</organism>
<comment type="caution">
    <text evidence="8">The sequence shown here is derived from an EMBL/GenBank/DDBJ whole genome shotgun (WGS) entry which is preliminary data.</text>
</comment>
<dbReference type="SUPFAM" id="SSF48173">
    <property type="entry name" value="Cryptochrome/photolyase FAD-binding domain"/>
    <property type="match status" value="1"/>
</dbReference>
<dbReference type="PRINTS" id="PR00147">
    <property type="entry name" value="DNAPHOTLYASE"/>
</dbReference>
<dbReference type="Pfam" id="PF03441">
    <property type="entry name" value="FAD_binding_7"/>
    <property type="match status" value="1"/>
</dbReference>
<evidence type="ECO:0000313" key="9">
    <source>
        <dbReference type="Proteomes" id="UP001235094"/>
    </source>
</evidence>
<evidence type="ECO:0000259" key="7">
    <source>
        <dbReference type="PROSITE" id="PS51645"/>
    </source>
</evidence>
<evidence type="ECO:0000256" key="4">
    <source>
        <dbReference type="ARBA" id="ARBA00022827"/>
    </source>
</evidence>
<keyword evidence="9" id="KW-1185">Reference proteome</keyword>
<evidence type="ECO:0000256" key="6">
    <source>
        <dbReference type="RuleBase" id="RU004182"/>
    </source>
</evidence>
<dbReference type="Gene3D" id="1.25.40.80">
    <property type="match status" value="1"/>
</dbReference>
<gene>
    <name evidence="8" type="ORF">QOZ99_004286</name>
</gene>
<dbReference type="InterPro" id="IPR002081">
    <property type="entry name" value="Cryptochrome/DNA_photolyase_1"/>
</dbReference>
<dbReference type="RefSeq" id="WP_306892003.1">
    <property type="nucleotide sequence ID" value="NZ_JAUSVR010000027.1"/>
</dbReference>
<evidence type="ECO:0000313" key="8">
    <source>
        <dbReference type="EMBL" id="MDQ0513367.1"/>
    </source>
</evidence>
<comment type="cofactor">
    <cofactor evidence="1">
        <name>(6R)-5,10-methylene-5,6,7,8-tetrahydrofolate</name>
        <dbReference type="ChEBI" id="CHEBI:15636"/>
    </cofactor>
</comment>
<dbReference type="SUPFAM" id="SSF52425">
    <property type="entry name" value="Cryptochrome/photolyase, N-terminal domain"/>
    <property type="match status" value="1"/>
</dbReference>
<dbReference type="Proteomes" id="UP001235094">
    <property type="component" value="Unassembled WGS sequence"/>
</dbReference>
<dbReference type="InterPro" id="IPR018394">
    <property type="entry name" value="DNA_photolyase_1_CS_C"/>
</dbReference>
<keyword evidence="3 6" id="KW-0285">Flavoprotein</keyword>
<comment type="cofactor">
    <cofactor evidence="2">
        <name>FAD</name>
        <dbReference type="ChEBI" id="CHEBI:57692"/>
    </cofactor>
</comment>
<dbReference type="EMBL" id="JAUSVR010000027">
    <property type="protein sequence ID" value="MDQ0513367.1"/>
    <property type="molecule type" value="Genomic_DNA"/>
</dbReference>
<evidence type="ECO:0000256" key="2">
    <source>
        <dbReference type="ARBA" id="ARBA00001974"/>
    </source>
</evidence>
<keyword evidence="8" id="KW-0456">Lyase</keyword>
<dbReference type="Gene3D" id="1.10.579.10">
    <property type="entry name" value="DNA Cyclobutane Dipyrimidine Photolyase, subunit A, domain 3"/>
    <property type="match status" value="1"/>
</dbReference>
<dbReference type="InterPro" id="IPR006050">
    <property type="entry name" value="DNA_photolyase_N"/>
</dbReference>
<sequence length="496" mass="54965">MPSTTAPPIAQSPAQAPALVWFRDDLRLDDNPALDAALASGRPLALLYVLDTFSPNLRPMGGASRWWLGRSLAALETAIAARGGRLILMRGAAEDIVQMVAQDLGAGAVFWNRRYGAAEIAVDTALKAALTARGLVVESFNGALLHEPWTVRTQAGGPFRVFTPFYRNAATRPLRPLARPHGAWRFAPATAGRASRGETIADWSLEPRAPDWAGGMRAAWSPGEQGARQRLEDLIDRGLEGYAELRDRPDLDHVSRLSPHLRFGEISPHQILAALRHAEAAGTVSARDAGKFVSEIYWREFSYHLLFHNPDLAQANFNARFDAFEWAANPEATRAWRRGQTGYPIVDAGMRQLWQTGWTHNRVRMLVASFLIKHLLIDWRQGEAWFWDTLVDADPASNPASWQWVAGSGADAAPYFRIFNPVTQGEKFDPDGAYVRRFVPELAALPPAFIHKPWQAPGEVLARAGVRLGESYPRPMVDHAAARERALDRYGRIRGD</sequence>
<dbReference type="PANTHER" id="PTHR11455:SF9">
    <property type="entry name" value="CRYPTOCHROME CIRCADIAN CLOCK 5 ISOFORM X1"/>
    <property type="match status" value="1"/>
</dbReference>
<dbReference type="Pfam" id="PF00875">
    <property type="entry name" value="DNA_photolyase"/>
    <property type="match status" value="1"/>
</dbReference>
<dbReference type="GO" id="GO:0003904">
    <property type="term" value="F:deoxyribodipyrimidine photo-lyase activity"/>
    <property type="evidence" value="ECO:0007669"/>
    <property type="project" value="UniProtKB-EC"/>
</dbReference>
<dbReference type="PANTHER" id="PTHR11455">
    <property type="entry name" value="CRYPTOCHROME"/>
    <property type="match status" value="1"/>
</dbReference>
<dbReference type="PROSITE" id="PS51645">
    <property type="entry name" value="PHR_CRY_ALPHA_BETA"/>
    <property type="match status" value="1"/>
</dbReference>
<comment type="similarity">
    <text evidence="6">Belongs to the DNA photolyase family.</text>
</comment>
<reference evidence="8 9" key="1">
    <citation type="submission" date="2023-07" db="EMBL/GenBank/DDBJ databases">
        <title>Genomic Encyclopedia of Type Strains, Phase IV (KMG-IV): sequencing the most valuable type-strain genomes for metagenomic binning, comparative biology and taxonomic classification.</title>
        <authorList>
            <person name="Goeker M."/>
        </authorList>
    </citation>
    <scope>NUCLEOTIDE SEQUENCE [LARGE SCALE GENOMIC DNA]</scope>
    <source>
        <strain evidence="8 9">DSM 15561</strain>
    </source>
</reference>
<dbReference type="InterPro" id="IPR036134">
    <property type="entry name" value="Crypto/Photolyase_FAD-like_sf"/>
</dbReference>
<evidence type="ECO:0000256" key="3">
    <source>
        <dbReference type="ARBA" id="ARBA00022630"/>
    </source>
</evidence>
<feature type="domain" description="Photolyase/cryptochrome alpha/beta" evidence="7">
    <location>
        <begin position="16"/>
        <end position="145"/>
    </location>
</feature>
<protein>
    <submittedName>
        <fullName evidence="8">Deoxyribodipyrimidine photo-lyase</fullName>
        <ecNumber evidence="8">4.1.99.3</ecNumber>
    </submittedName>
</protein>
<dbReference type="InterPro" id="IPR036155">
    <property type="entry name" value="Crypto/Photolyase_N_sf"/>
</dbReference>
<proteinExistence type="inferred from homology"/>
<dbReference type="InterPro" id="IPR005101">
    <property type="entry name" value="Cryptochr/Photolyase_FAD-bd"/>
</dbReference>
<name>A0ABU0LXB5_9HYPH</name>
<keyword evidence="5 6" id="KW-0157">Chromophore</keyword>
<dbReference type="PROSITE" id="PS00691">
    <property type="entry name" value="DNA_PHOTOLYASES_1_2"/>
    <property type="match status" value="1"/>
</dbReference>
<evidence type="ECO:0000256" key="1">
    <source>
        <dbReference type="ARBA" id="ARBA00001932"/>
    </source>
</evidence>